<sequence length="341" mass="38841">MKINDLKIALAKKVEPLYLVVGTEDRLIHKVRQLFLNILATPEQEINFSEFDLEQVNVIEAVGEANSLPFFGDRRLIFITNPVFLTGNKSTSTEQDLTVLSEYLNNPQSTTTMVIFAPYAKLDKRKKITKLLQQKSQIIEVNKLSAAQTTQLIKQQVMQKGYQIEPQALENLIARTNNDFSTASAELNKLFIFAVQNKTITSVAVQQLVAQSLDDNVFDLLDAILQNNLHRAESCYRQLLLLKNDPIALTALAQTQIRLLLQVKILANEGMTQGKLAQFLQVHPYRIKLALQRIDNYSLLQLKKAHSDLIEMDYQMKTGQGDKERLFELFFINFITNKKTA</sequence>
<dbReference type="RefSeq" id="WP_249512939.1">
    <property type="nucleotide sequence ID" value="NZ_CP093365.1"/>
</dbReference>
<dbReference type="EC" id="2.7.7.7" evidence="1"/>
<dbReference type="GO" id="GO:0003887">
    <property type="term" value="F:DNA-directed DNA polymerase activity"/>
    <property type="evidence" value="ECO:0007669"/>
    <property type="project" value="UniProtKB-EC"/>
</dbReference>
<gene>
    <name evidence="11" type="primary">holA</name>
    <name evidence="11" type="ORF">MOO47_00695</name>
</gene>
<dbReference type="EMBL" id="CP093365">
    <property type="protein sequence ID" value="UQS83754.1"/>
    <property type="molecule type" value="Genomic_DNA"/>
</dbReference>
<keyword evidence="3 11" id="KW-0808">Transferase</keyword>
<dbReference type="SUPFAM" id="SSF52540">
    <property type="entry name" value="P-loop containing nucleoside triphosphate hydrolases"/>
    <property type="match status" value="1"/>
</dbReference>
<evidence type="ECO:0000256" key="3">
    <source>
        <dbReference type="ARBA" id="ARBA00022679"/>
    </source>
</evidence>
<evidence type="ECO:0000313" key="11">
    <source>
        <dbReference type="EMBL" id="UQS83754.1"/>
    </source>
</evidence>
<evidence type="ECO:0000256" key="2">
    <source>
        <dbReference type="ARBA" id="ARBA00017703"/>
    </source>
</evidence>
<dbReference type="InterPro" id="IPR048466">
    <property type="entry name" value="DNA_pol3_delta-like_C"/>
</dbReference>
<evidence type="ECO:0000256" key="7">
    <source>
        <dbReference type="ARBA" id="ARBA00034754"/>
    </source>
</evidence>
<name>A0ABY4PE25_9LACO</name>
<comment type="similarity">
    <text evidence="7">Belongs to the DNA polymerase HolA subunit family.</text>
</comment>
<evidence type="ECO:0000259" key="10">
    <source>
        <dbReference type="Pfam" id="PF21694"/>
    </source>
</evidence>
<reference evidence="11 12" key="1">
    <citation type="journal article" date="2022" name="Int. J. Syst. Evol. Microbiol.">
        <title>Apilactobacillus apisilvae sp. nov., Nicolia spurrieriana gen. nov. sp. nov., Bombilactobacillus folatiphilus sp. nov. and Bombilactobacillus thymidiniphilus sp. nov., four new lactic acid bacterial isolates from stingless bees Tetragonula carbonaria and Austroplebeia australis.</title>
        <authorList>
            <person name="Oliphant S.A."/>
            <person name="Watson-Haigh N.S."/>
            <person name="Sumby K.M."/>
            <person name="Gardner J."/>
            <person name="Groom S."/>
            <person name="Jiranek V."/>
        </authorList>
    </citation>
    <scope>NUCLEOTIDE SEQUENCE [LARGE SCALE GENOMIC DNA]</scope>
    <source>
        <strain evidence="11 12">SG4_A1</strain>
    </source>
</reference>
<dbReference type="PANTHER" id="PTHR34388:SF1">
    <property type="entry name" value="DNA POLYMERASE III SUBUNIT DELTA"/>
    <property type="match status" value="1"/>
</dbReference>
<evidence type="ECO:0000256" key="8">
    <source>
        <dbReference type="ARBA" id="ARBA00049244"/>
    </source>
</evidence>
<dbReference type="Gene3D" id="1.10.8.60">
    <property type="match status" value="1"/>
</dbReference>
<evidence type="ECO:0000256" key="5">
    <source>
        <dbReference type="ARBA" id="ARBA00022705"/>
    </source>
</evidence>
<dbReference type="SUPFAM" id="SSF48019">
    <property type="entry name" value="post-AAA+ oligomerization domain-like"/>
    <property type="match status" value="1"/>
</dbReference>
<dbReference type="InterPro" id="IPR010372">
    <property type="entry name" value="DNA_pol3_delta_N"/>
</dbReference>
<dbReference type="Gene3D" id="3.40.50.300">
    <property type="entry name" value="P-loop containing nucleotide triphosphate hydrolases"/>
    <property type="match status" value="1"/>
</dbReference>
<dbReference type="Pfam" id="PF21694">
    <property type="entry name" value="DNA_pol3_delta_C"/>
    <property type="match status" value="1"/>
</dbReference>
<feature type="domain" description="DNA polymerase III delta N-terminal" evidence="9">
    <location>
        <begin position="18"/>
        <end position="141"/>
    </location>
</feature>
<evidence type="ECO:0000256" key="4">
    <source>
        <dbReference type="ARBA" id="ARBA00022695"/>
    </source>
</evidence>
<dbReference type="Pfam" id="PF06144">
    <property type="entry name" value="DNA_pol3_delta"/>
    <property type="match status" value="1"/>
</dbReference>
<dbReference type="PANTHER" id="PTHR34388">
    <property type="entry name" value="DNA POLYMERASE III SUBUNIT DELTA"/>
    <property type="match status" value="1"/>
</dbReference>
<dbReference type="InterPro" id="IPR005790">
    <property type="entry name" value="DNA_polIII_delta"/>
</dbReference>
<comment type="catalytic activity">
    <reaction evidence="8">
        <text>DNA(n) + a 2'-deoxyribonucleoside 5'-triphosphate = DNA(n+1) + diphosphate</text>
        <dbReference type="Rhea" id="RHEA:22508"/>
        <dbReference type="Rhea" id="RHEA-COMP:17339"/>
        <dbReference type="Rhea" id="RHEA-COMP:17340"/>
        <dbReference type="ChEBI" id="CHEBI:33019"/>
        <dbReference type="ChEBI" id="CHEBI:61560"/>
        <dbReference type="ChEBI" id="CHEBI:173112"/>
        <dbReference type="EC" id="2.7.7.7"/>
    </reaction>
</comment>
<evidence type="ECO:0000256" key="1">
    <source>
        <dbReference type="ARBA" id="ARBA00012417"/>
    </source>
</evidence>
<keyword evidence="4 11" id="KW-0548">Nucleotidyltransferase</keyword>
<accession>A0ABY4PE25</accession>
<proteinExistence type="inferred from homology"/>
<dbReference type="NCBIfam" id="TIGR01128">
    <property type="entry name" value="holA"/>
    <property type="match status" value="1"/>
</dbReference>
<dbReference type="Proteomes" id="UP000831947">
    <property type="component" value="Chromosome"/>
</dbReference>
<evidence type="ECO:0000313" key="12">
    <source>
        <dbReference type="Proteomes" id="UP000831947"/>
    </source>
</evidence>
<dbReference type="Gene3D" id="1.20.272.10">
    <property type="match status" value="1"/>
</dbReference>
<feature type="domain" description="DNA polymerase III delta subunit-like C-terminal" evidence="10">
    <location>
        <begin position="215"/>
        <end position="333"/>
    </location>
</feature>
<protein>
    <recommendedName>
        <fullName evidence="2">DNA polymerase III subunit delta</fullName>
        <ecNumber evidence="1">2.7.7.7</ecNumber>
    </recommendedName>
</protein>
<keyword evidence="5" id="KW-0235">DNA replication</keyword>
<evidence type="ECO:0000259" key="9">
    <source>
        <dbReference type="Pfam" id="PF06144"/>
    </source>
</evidence>
<evidence type="ECO:0000256" key="6">
    <source>
        <dbReference type="ARBA" id="ARBA00022932"/>
    </source>
</evidence>
<dbReference type="InterPro" id="IPR027417">
    <property type="entry name" value="P-loop_NTPase"/>
</dbReference>
<keyword evidence="6" id="KW-0239">DNA-directed DNA polymerase</keyword>
<dbReference type="InterPro" id="IPR008921">
    <property type="entry name" value="DNA_pol3_clamp-load_cplx_C"/>
</dbReference>
<organism evidence="11 12">
    <name type="scientific">Bombilactobacillus thymidiniphilus</name>
    <dbReference type="NCBI Taxonomy" id="2923363"/>
    <lineage>
        <taxon>Bacteria</taxon>
        <taxon>Bacillati</taxon>
        <taxon>Bacillota</taxon>
        <taxon>Bacilli</taxon>
        <taxon>Lactobacillales</taxon>
        <taxon>Lactobacillaceae</taxon>
        <taxon>Bombilactobacillus</taxon>
    </lineage>
</organism>
<keyword evidence="12" id="KW-1185">Reference proteome</keyword>